<dbReference type="PANTHER" id="PTHR43685:SF10">
    <property type="entry name" value="LACTO-N-NEOTETRAOSE BIOSYNTHESIS GLYCOSYL TRANSFERASE LGTA"/>
    <property type="match status" value="1"/>
</dbReference>
<evidence type="ECO:0000313" key="2">
    <source>
        <dbReference type="EMBL" id="CEN53975.1"/>
    </source>
</evidence>
<accession>A0A0B7IQ59</accession>
<dbReference type="EMBL" id="CDOL01000258">
    <property type="protein sequence ID" value="CEN53975.1"/>
    <property type="molecule type" value="Genomic_DNA"/>
</dbReference>
<dbReference type="PANTHER" id="PTHR43685">
    <property type="entry name" value="GLYCOSYLTRANSFERASE"/>
    <property type="match status" value="1"/>
</dbReference>
<keyword evidence="2" id="KW-0808">Transferase</keyword>
<sequence>MEERPLVSVLIPCYNVEKYVEEAVTSIINQTYDKLEIILIDDGSTDGTTNLLKKITKQDKRIVFVQNDKNIGLIDTLNKGLQICSGKYVARMDSDDISLPQRIEKQVRFLEKNKDIGIVGSYIQFFGEKKGIWRMETEDRLIKSSLFYNTCFAHPSVMFRNEVVKKNQLKYDKKYIHAEDYKLWYDFSKCTKMANLPVVLLKYRINKNQVSQKFNDIQQEITVLIRRMIVNDFCVKSKISLDIDNISIEQIRSIDRKNVATSDLKYLLYVLYLSIEVSGKMLIKNVLFSLDFTVMGIKNTARIFLYKMILKKGMRLI</sequence>
<reference evidence="2 3" key="1">
    <citation type="submission" date="2015-01" db="EMBL/GenBank/DDBJ databases">
        <authorList>
            <person name="Xiang T."/>
            <person name="Song Y."/>
            <person name="Huang L."/>
            <person name="Wang B."/>
            <person name="Wu P."/>
        </authorList>
    </citation>
    <scope>NUCLEOTIDE SEQUENCE [LARGE SCALE GENOMIC DNA]</scope>
    <source>
        <strain evidence="2 3">CcD93</strain>
    </source>
</reference>
<dbReference type="EC" id="2.4.-.-" evidence="2"/>
<dbReference type="Pfam" id="PF00535">
    <property type="entry name" value="Glycos_transf_2"/>
    <property type="match status" value="1"/>
</dbReference>
<dbReference type="Proteomes" id="UP000038200">
    <property type="component" value="Unassembled WGS sequence"/>
</dbReference>
<dbReference type="Gene3D" id="3.90.550.10">
    <property type="entry name" value="Spore Coat Polysaccharide Biosynthesis Protein SpsA, Chain A"/>
    <property type="match status" value="1"/>
</dbReference>
<evidence type="ECO:0000313" key="3">
    <source>
        <dbReference type="Proteomes" id="UP000038200"/>
    </source>
</evidence>
<dbReference type="InterPro" id="IPR050834">
    <property type="entry name" value="Glycosyltransf_2"/>
</dbReference>
<evidence type="ECO:0000259" key="1">
    <source>
        <dbReference type="Pfam" id="PF00535"/>
    </source>
</evidence>
<dbReference type="OrthoDB" id="9815829at2"/>
<dbReference type="CDD" id="cd00761">
    <property type="entry name" value="Glyco_tranf_GTA_type"/>
    <property type="match status" value="1"/>
</dbReference>
<organism evidence="2 3">
    <name type="scientific">Capnocytophaga canis</name>
    <dbReference type="NCBI Taxonomy" id="1848903"/>
    <lineage>
        <taxon>Bacteria</taxon>
        <taxon>Pseudomonadati</taxon>
        <taxon>Bacteroidota</taxon>
        <taxon>Flavobacteriia</taxon>
        <taxon>Flavobacteriales</taxon>
        <taxon>Flavobacteriaceae</taxon>
        <taxon>Capnocytophaga</taxon>
    </lineage>
</organism>
<keyword evidence="2" id="KW-0328">Glycosyltransferase</keyword>
<dbReference type="GO" id="GO:0016757">
    <property type="term" value="F:glycosyltransferase activity"/>
    <property type="evidence" value="ECO:0007669"/>
    <property type="project" value="UniProtKB-KW"/>
</dbReference>
<gene>
    <name evidence="2" type="ORF">CCAND93_670013</name>
</gene>
<dbReference type="InterPro" id="IPR029044">
    <property type="entry name" value="Nucleotide-diphossugar_trans"/>
</dbReference>
<dbReference type="InterPro" id="IPR001173">
    <property type="entry name" value="Glyco_trans_2-like"/>
</dbReference>
<dbReference type="RefSeq" id="WP_042009270.1">
    <property type="nucleotide sequence ID" value="NZ_CDOL01000258.1"/>
</dbReference>
<dbReference type="SUPFAM" id="SSF53448">
    <property type="entry name" value="Nucleotide-diphospho-sugar transferases"/>
    <property type="match status" value="1"/>
</dbReference>
<dbReference type="AlphaFoldDB" id="A0A0B7IQ59"/>
<name>A0A0B7IQ59_9FLAO</name>
<feature type="domain" description="Glycosyltransferase 2-like" evidence="1">
    <location>
        <begin position="8"/>
        <end position="157"/>
    </location>
</feature>
<proteinExistence type="predicted"/>
<protein>
    <submittedName>
        <fullName evidence="2">Uncharacterized glycosyltransferase HI_1578</fullName>
        <ecNumber evidence="2">2.4.-.-</ecNumber>
    </submittedName>
</protein>